<proteinExistence type="predicted"/>
<accession>A0AA38ME89</accession>
<dbReference type="Proteomes" id="UP001168821">
    <property type="component" value="Unassembled WGS sequence"/>
</dbReference>
<evidence type="ECO:0000256" key="1">
    <source>
        <dbReference type="SAM" id="MobiDB-lite"/>
    </source>
</evidence>
<reference evidence="2" key="1">
    <citation type="journal article" date="2023" name="G3 (Bethesda)">
        <title>Whole genome assemblies of Zophobas morio and Tenebrio molitor.</title>
        <authorList>
            <person name="Kaur S."/>
            <person name="Stinson S.A."/>
            <person name="diCenzo G.C."/>
        </authorList>
    </citation>
    <scope>NUCLEOTIDE SEQUENCE</scope>
    <source>
        <strain evidence="2">QUZm001</strain>
    </source>
</reference>
<keyword evidence="3" id="KW-1185">Reference proteome</keyword>
<gene>
    <name evidence="2" type="ORF">Zmor_018672</name>
</gene>
<evidence type="ECO:0000313" key="2">
    <source>
        <dbReference type="EMBL" id="KAJ3652734.1"/>
    </source>
</evidence>
<dbReference type="AlphaFoldDB" id="A0AA38ME89"/>
<name>A0AA38ME89_9CUCU</name>
<feature type="compositionally biased region" description="Basic residues" evidence="1">
    <location>
        <begin position="49"/>
        <end position="58"/>
    </location>
</feature>
<comment type="caution">
    <text evidence="2">The sequence shown here is derived from an EMBL/GenBank/DDBJ whole genome shotgun (WGS) entry which is preliminary data.</text>
</comment>
<organism evidence="2 3">
    <name type="scientific">Zophobas morio</name>
    <dbReference type="NCBI Taxonomy" id="2755281"/>
    <lineage>
        <taxon>Eukaryota</taxon>
        <taxon>Metazoa</taxon>
        <taxon>Ecdysozoa</taxon>
        <taxon>Arthropoda</taxon>
        <taxon>Hexapoda</taxon>
        <taxon>Insecta</taxon>
        <taxon>Pterygota</taxon>
        <taxon>Neoptera</taxon>
        <taxon>Endopterygota</taxon>
        <taxon>Coleoptera</taxon>
        <taxon>Polyphaga</taxon>
        <taxon>Cucujiformia</taxon>
        <taxon>Tenebrionidae</taxon>
        <taxon>Zophobas</taxon>
    </lineage>
</organism>
<feature type="region of interest" description="Disordered" evidence="1">
    <location>
        <begin position="49"/>
        <end position="97"/>
    </location>
</feature>
<sequence>MLPLSRWQSDKANVCMCETISIYVTSESRRDAERATGGGYQQATVLFRRPTRRRRRRFRSPEKTAYFRVSRGSSPGKINEQTRLNKLANKGEEGKHG</sequence>
<evidence type="ECO:0000313" key="3">
    <source>
        <dbReference type="Proteomes" id="UP001168821"/>
    </source>
</evidence>
<dbReference type="EMBL" id="JALNTZ010000005">
    <property type="protein sequence ID" value="KAJ3652734.1"/>
    <property type="molecule type" value="Genomic_DNA"/>
</dbReference>
<protein>
    <submittedName>
        <fullName evidence="2">Uncharacterized protein</fullName>
    </submittedName>
</protein>